<organism evidence="1 2">
    <name type="scientific">Vigna unguiculata</name>
    <name type="common">Cowpea</name>
    <dbReference type="NCBI Taxonomy" id="3917"/>
    <lineage>
        <taxon>Eukaryota</taxon>
        <taxon>Viridiplantae</taxon>
        <taxon>Streptophyta</taxon>
        <taxon>Embryophyta</taxon>
        <taxon>Tracheophyta</taxon>
        <taxon>Spermatophyta</taxon>
        <taxon>Magnoliopsida</taxon>
        <taxon>eudicotyledons</taxon>
        <taxon>Gunneridae</taxon>
        <taxon>Pentapetalae</taxon>
        <taxon>rosids</taxon>
        <taxon>fabids</taxon>
        <taxon>Fabales</taxon>
        <taxon>Fabaceae</taxon>
        <taxon>Papilionoideae</taxon>
        <taxon>50 kb inversion clade</taxon>
        <taxon>NPAAA clade</taxon>
        <taxon>indigoferoid/millettioid clade</taxon>
        <taxon>Phaseoleae</taxon>
        <taxon>Vigna</taxon>
    </lineage>
</organism>
<name>A0A4D6LLQ1_VIGUN</name>
<keyword evidence="2" id="KW-1185">Reference proteome</keyword>
<reference evidence="1 2" key="1">
    <citation type="submission" date="2019-04" db="EMBL/GenBank/DDBJ databases">
        <title>An improved genome assembly and genetic linkage map for asparagus bean, Vigna unguiculata ssp. sesquipedialis.</title>
        <authorList>
            <person name="Xia Q."/>
            <person name="Zhang R."/>
            <person name="Dong Y."/>
        </authorList>
    </citation>
    <scope>NUCLEOTIDE SEQUENCE [LARGE SCALE GENOMIC DNA]</scope>
    <source>
        <tissue evidence="1">Leaf</tissue>
    </source>
</reference>
<dbReference type="AlphaFoldDB" id="A0A4D6LLQ1"/>
<proteinExistence type="predicted"/>
<dbReference type="EMBL" id="CP039348">
    <property type="protein sequence ID" value="QCD89517.1"/>
    <property type="molecule type" value="Genomic_DNA"/>
</dbReference>
<dbReference type="Proteomes" id="UP000501690">
    <property type="component" value="Linkage Group LG4"/>
</dbReference>
<protein>
    <submittedName>
        <fullName evidence="1">Uncharacterized protein</fullName>
    </submittedName>
</protein>
<sequence>MRYGRFRGKISGRFELIRLAVRGYRLAVEWEPVAVATVSARRLAAGSPYLCVHGDDRMIRYPGADDLTGEPGDA</sequence>
<accession>A0A4D6LLQ1</accession>
<gene>
    <name evidence="1" type="ORF">DEO72_LG4g463</name>
</gene>
<evidence type="ECO:0000313" key="2">
    <source>
        <dbReference type="Proteomes" id="UP000501690"/>
    </source>
</evidence>
<evidence type="ECO:0000313" key="1">
    <source>
        <dbReference type="EMBL" id="QCD89517.1"/>
    </source>
</evidence>